<reference evidence="2 3" key="1">
    <citation type="submission" date="2019-07" db="EMBL/GenBank/DDBJ databases">
        <title>Finished genome of Venturia effusa.</title>
        <authorList>
            <person name="Young C.A."/>
            <person name="Cox M.P."/>
            <person name="Ganley A.R.D."/>
            <person name="David W.J."/>
        </authorList>
    </citation>
    <scope>NUCLEOTIDE SEQUENCE [LARGE SCALE GENOMIC DNA]</scope>
    <source>
        <strain evidence="3">albino</strain>
    </source>
</reference>
<dbReference type="STRING" id="50376.A0A517LNJ5"/>
<dbReference type="AlphaFoldDB" id="A0A517LNJ5"/>
<evidence type="ECO:0000313" key="3">
    <source>
        <dbReference type="Proteomes" id="UP000316270"/>
    </source>
</evidence>
<keyword evidence="3" id="KW-1185">Reference proteome</keyword>
<feature type="compositionally biased region" description="Polar residues" evidence="1">
    <location>
        <begin position="170"/>
        <end position="179"/>
    </location>
</feature>
<evidence type="ECO:0008006" key="4">
    <source>
        <dbReference type="Google" id="ProtNLM"/>
    </source>
</evidence>
<feature type="compositionally biased region" description="Basic and acidic residues" evidence="1">
    <location>
        <begin position="155"/>
        <end position="168"/>
    </location>
</feature>
<sequence length="261" mass="27863">MLIGRATALRASSVNAFARSARNAPSKSSQQCFRLAQQTGRRQYSSAKDHTVKKASSDIPWLVSAIAMTIGGTYAALQPRDPVHHDDHGEGHGEGHDGEHEEKEESSEEESSQESKDEGESAEGGDEQKDSADDANKEEATESKGEGEKEDSDQSEDKSKKSGDDEVSNKGMTKSASNTVKHEETGTGKKLRLDSSAGKTIGEGSSSGGEDDMSHKQRGMSNTDTKHSTDPSKDPEKSKKGEGTVETAKIKGTVDPSRPQV</sequence>
<feature type="compositionally biased region" description="Basic and acidic residues" evidence="1">
    <location>
        <begin position="126"/>
        <end position="147"/>
    </location>
</feature>
<evidence type="ECO:0000313" key="2">
    <source>
        <dbReference type="EMBL" id="QDS77219.1"/>
    </source>
</evidence>
<protein>
    <recommendedName>
        <fullName evidence="4">Cylicin I</fullName>
    </recommendedName>
</protein>
<name>A0A517LNJ5_9PEZI</name>
<dbReference type="Proteomes" id="UP000316270">
    <property type="component" value="Chromosome 17"/>
</dbReference>
<dbReference type="OrthoDB" id="4590707at2759"/>
<organism evidence="2 3">
    <name type="scientific">Venturia effusa</name>
    <dbReference type="NCBI Taxonomy" id="50376"/>
    <lineage>
        <taxon>Eukaryota</taxon>
        <taxon>Fungi</taxon>
        <taxon>Dikarya</taxon>
        <taxon>Ascomycota</taxon>
        <taxon>Pezizomycotina</taxon>
        <taxon>Dothideomycetes</taxon>
        <taxon>Pleosporomycetidae</taxon>
        <taxon>Venturiales</taxon>
        <taxon>Venturiaceae</taxon>
        <taxon>Venturia</taxon>
    </lineage>
</organism>
<accession>A0A517LNJ5</accession>
<feature type="compositionally biased region" description="Basic and acidic residues" evidence="1">
    <location>
        <begin position="180"/>
        <end position="193"/>
    </location>
</feature>
<feature type="compositionally biased region" description="Basic and acidic residues" evidence="1">
    <location>
        <begin position="81"/>
        <end position="103"/>
    </location>
</feature>
<evidence type="ECO:0000256" key="1">
    <source>
        <dbReference type="SAM" id="MobiDB-lite"/>
    </source>
</evidence>
<proteinExistence type="predicted"/>
<dbReference type="EMBL" id="CP042201">
    <property type="protein sequence ID" value="QDS77219.1"/>
    <property type="molecule type" value="Genomic_DNA"/>
</dbReference>
<feature type="compositionally biased region" description="Basic and acidic residues" evidence="1">
    <location>
        <begin position="224"/>
        <end position="243"/>
    </location>
</feature>
<feature type="region of interest" description="Disordered" evidence="1">
    <location>
        <begin position="78"/>
        <end position="261"/>
    </location>
</feature>
<gene>
    <name evidence="2" type="ORF">FKW77_002896</name>
</gene>